<dbReference type="Ensembl" id="ENSECAT00000105492.1">
    <property type="protein sequence ID" value="ENSECAP00000076753.1"/>
    <property type="gene ID" value="ENSECAG00000007484.4"/>
</dbReference>
<evidence type="ECO:0000256" key="4">
    <source>
        <dbReference type="ARBA" id="ARBA00022989"/>
    </source>
</evidence>
<dbReference type="Gene3D" id="2.60.120.200">
    <property type="match status" value="1"/>
</dbReference>
<evidence type="ECO:0000256" key="9">
    <source>
        <dbReference type="PROSITE-ProRule" id="PRU00124"/>
    </source>
</evidence>
<dbReference type="Proteomes" id="UP000002281">
    <property type="component" value="Chromosome 29"/>
</dbReference>
<dbReference type="Gene3D" id="4.10.400.10">
    <property type="entry name" value="Low-density Lipoprotein Receptor"/>
    <property type="match status" value="3"/>
</dbReference>
<evidence type="ECO:0000313" key="11">
    <source>
        <dbReference type="Ensembl" id="ENSECAP00000076753.1"/>
    </source>
</evidence>
<dbReference type="PANTHER" id="PTHR22722">
    <property type="entry name" value="LOW-DENSITY LIPOPROTEIN RECEPTOR-RELATED PROTEIN 2-RELATED"/>
    <property type="match status" value="1"/>
</dbReference>
<keyword evidence="2" id="KW-0812">Transmembrane</keyword>
<evidence type="ECO:0000256" key="6">
    <source>
        <dbReference type="ARBA" id="ARBA00023157"/>
    </source>
</evidence>
<keyword evidence="4" id="KW-1133">Transmembrane helix</keyword>
<keyword evidence="5" id="KW-0472">Membrane</keyword>
<keyword evidence="12" id="KW-1185">Reference proteome</keyword>
<reference evidence="11" key="3">
    <citation type="submission" date="2025-09" db="UniProtKB">
        <authorList>
            <consortium name="Ensembl"/>
        </authorList>
    </citation>
    <scope>IDENTIFICATION</scope>
    <source>
        <strain evidence="11">Thoroughbred</strain>
    </source>
</reference>
<feature type="disulfide bond" evidence="9">
    <location>
        <begin position="141"/>
        <end position="153"/>
    </location>
</feature>
<dbReference type="PROSITE" id="PS50068">
    <property type="entry name" value="LDLRA_2"/>
    <property type="match status" value="3"/>
</dbReference>
<dbReference type="InterPro" id="IPR013320">
    <property type="entry name" value="ConA-like_dom_sf"/>
</dbReference>
<feature type="disulfide bond" evidence="9">
    <location>
        <begin position="160"/>
        <end position="175"/>
    </location>
</feature>
<name>A0A9L0SRZ3_HORSE</name>
<dbReference type="InterPro" id="IPR023415">
    <property type="entry name" value="LDLR_class-A_CS"/>
</dbReference>
<keyword evidence="7" id="KW-0675">Receptor</keyword>
<dbReference type="PROSITE" id="PS01209">
    <property type="entry name" value="LDLRA_1"/>
    <property type="match status" value="2"/>
</dbReference>
<dbReference type="PANTHER" id="PTHR22722:SF12">
    <property type="entry name" value="EGF-LIKE DOMAIN-CONTAINING PROTEIN"/>
    <property type="match status" value="1"/>
</dbReference>
<comment type="caution">
    <text evidence="9">Lacks conserved residue(s) required for the propagation of feature annotation.</text>
</comment>
<evidence type="ECO:0000256" key="7">
    <source>
        <dbReference type="ARBA" id="ARBA00023170"/>
    </source>
</evidence>
<evidence type="ECO:0000256" key="1">
    <source>
        <dbReference type="ARBA" id="ARBA00004167"/>
    </source>
</evidence>
<dbReference type="PRINTS" id="PR00261">
    <property type="entry name" value="LDLRECEPTOR"/>
</dbReference>
<gene>
    <name evidence="11" type="primary">MALRD1</name>
</gene>
<dbReference type="InterPro" id="IPR036055">
    <property type="entry name" value="LDL_receptor-like_sf"/>
</dbReference>
<evidence type="ECO:0000256" key="3">
    <source>
        <dbReference type="ARBA" id="ARBA00022737"/>
    </source>
</evidence>
<accession>A0A9L0SRZ3</accession>
<dbReference type="GO" id="GO:0016020">
    <property type="term" value="C:membrane"/>
    <property type="evidence" value="ECO:0007669"/>
    <property type="project" value="UniProtKB-SubCell"/>
</dbReference>
<keyword evidence="6 9" id="KW-1015">Disulfide bond</keyword>
<proteinExistence type="predicted"/>
<dbReference type="CDD" id="cd00112">
    <property type="entry name" value="LDLa"/>
    <property type="match status" value="3"/>
</dbReference>
<evidence type="ECO:0000256" key="5">
    <source>
        <dbReference type="ARBA" id="ARBA00023136"/>
    </source>
</evidence>
<organism evidence="11 12">
    <name type="scientific">Equus caballus</name>
    <name type="common">Horse</name>
    <dbReference type="NCBI Taxonomy" id="9796"/>
    <lineage>
        <taxon>Eukaryota</taxon>
        <taxon>Metazoa</taxon>
        <taxon>Chordata</taxon>
        <taxon>Craniata</taxon>
        <taxon>Vertebrata</taxon>
        <taxon>Euteleostomi</taxon>
        <taxon>Mammalia</taxon>
        <taxon>Eutheria</taxon>
        <taxon>Laurasiatheria</taxon>
        <taxon>Perissodactyla</taxon>
        <taxon>Equidae</taxon>
        <taxon>Equus</taxon>
    </lineage>
</organism>
<reference evidence="11" key="2">
    <citation type="submission" date="2025-08" db="UniProtKB">
        <authorList>
            <consortium name="Ensembl"/>
        </authorList>
    </citation>
    <scope>IDENTIFICATION</scope>
    <source>
        <strain evidence="11">Thoroughbred</strain>
    </source>
</reference>
<dbReference type="InterPro" id="IPR000998">
    <property type="entry name" value="MAM_dom"/>
</dbReference>
<dbReference type="SMART" id="SM00192">
    <property type="entry name" value="LDLa"/>
    <property type="match status" value="3"/>
</dbReference>
<evidence type="ECO:0000313" key="12">
    <source>
        <dbReference type="Proteomes" id="UP000002281"/>
    </source>
</evidence>
<dbReference type="Pfam" id="PF00629">
    <property type="entry name" value="MAM"/>
    <property type="match status" value="1"/>
</dbReference>
<dbReference type="Pfam" id="PF00057">
    <property type="entry name" value="Ldl_recept_a"/>
    <property type="match status" value="3"/>
</dbReference>
<feature type="disulfide bond" evidence="9">
    <location>
        <begin position="117"/>
        <end position="132"/>
    </location>
</feature>
<dbReference type="FunFam" id="4.10.400.10:FF:000186">
    <property type="entry name" value="MAM and LDL-receptor class A domain-containing protein 1"/>
    <property type="match status" value="1"/>
</dbReference>
<dbReference type="AlphaFoldDB" id="A0A9L0SRZ3"/>
<dbReference type="PROSITE" id="PS50060">
    <property type="entry name" value="MAM_2"/>
    <property type="match status" value="1"/>
</dbReference>
<reference evidence="11 12" key="1">
    <citation type="journal article" date="2009" name="Science">
        <title>Genome sequence, comparative analysis, and population genetics of the domestic horse.</title>
        <authorList>
            <consortium name="Broad Institute Genome Sequencing Platform"/>
            <consortium name="Broad Institute Whole Genome Assembly Team"/>
            <person name="Wade C.M."/>
            <person name="Giulotto E."/>
            <person name="Sigurdsson S."/>
            <person name="Zoli M."/>
            <person name="Gnerre S."/>
            <person name="Imsland F."/>
            <person name="Lear T.L."/>
            <person name="Adelson D.L."/>
            <person name="Bailey E."/>
            <person name="Bellone R.R."/>
            <person name="Bloecker H."/>
            <person name="Distl O."/>
            <person name="Edgar R.C."/>
            <person name="Garber M."/>
            <person name="Leeb T."/>
            <person name="Mauceli E."/>
            <person name="MacLeod J.N."/>
            <person name="Penedo M.C.T."/>
            <person name="Raison J.M."/>
            <person name="Sharpe T."/>
            <person name="Vogel J."/>
            <person name="Andersson L."/>
            <person name="Antczak D.F."/>
            <person name="Biagi T."/>
            <person name="Binns M.M."/>
            <person name="Chowdhary B.P."/>
            <person name="Coleman S.J."/>
            <person name="Della Valle G."/>
            <person name="Fryc S."/>
            <person name="Guerin G."/>
            <person name="Hasegawa T."/>
            <person name="Hill E.W."/>
            <person name="Jurka J."/>
            <person name="Kiialainen A."/>
            <person name="Lindgren G."/>
            <person name="Liu J."/>
            <person name="Magnani E."/>
            <person name="Mickelson J.R."/>
            <person name="Murray J."/>
            <person name="Nergadze S.G."/>
            <person name="Onofrio R."/>
            <person name="Pedroni S."/>
            <person name="Piras M.F."/>
            <person name="Raudsepp T."/>
            <person name="Rocchi M."/>
            <person name="Roeed K.H."/>
            <person name="Ryder O.A."/>
            <person name="Searle S."/>
            <person name="Skow L."/>
            <person name="Swinburne J.E."/>
            <person name="Syvaenen A.C."/>
            <person name="Tozaki T."/>
            <person name="Valberg S.J."/>
            <person name="Vaudin M."/>
            <person name="White J.R."/>
            <person name="Zody M.C."/>
            <person name="Lander E.S."/>
            <person name="Lindblad-Toh K."/>
        </authorList>
    </citation>
    <scope>NUCLEOTIDE SEQUENCE [LARGE SCALE GENOMIC DNA]</scope>
    <source>
        <strain evidence="11 12">Thoroughbred</strain>
    </source>
</reference>
<dbReference type="FunFam" id="4.10.400.10:FF:000182">
    <property type="entry name" value="MAM and LDL-receptor class A domain-containing protein 1"/>
    <property type="match status" value="1"/>
</dbReference>
<protein>
    <submittedName>
        <fullName evidence="11">MAM and LDL receptor class A domain containing 1</fullName>
    </submittedName>
</protein>
<dbReference type="InterPro" id="IPR051221">
    <property type="entry name" value="LDLR-related"/>
</dbReference>
<sequence>MCTVRFWFYMVDPRSLGILKVYIIEESGLNILEWSVIGNKRTGWMYGYAPLSSNSPFKVAFEADLSGNEDIFIALDDISFTPGCVFGGPVTTQPSPCEADQFSCVYTLQCVPLSRKCNGQEDCIDGSDEMDCSLSPPSQLCGKMEFQCSTNECIPSLLLCDGVPDCHFNEDESSCSNESCSNGALMCPSSNSCIPAHWRCDGFADCMDFQLDESSCSECPINYCRNGGACVVKKNGPMCRSGDSLSLSPKEVRSENQSPLLIQAIVNTRISWFPEEAYHQTLWISSWDLRWLEKGPSGFTYDPREERLYKKVIWVAGSL</sequence>
<keyword evidence="3" id="KW-0677">Repeat</keyword>
<dbReference type="SUPFAM" id="SSF49899">
    <property type="entry name" value="Concanavalin A-like lectins/glucanases"/>
    <property type="match status" value="1"/>
</dbReference>
<evidence type="ECO:0000256" key="2">
    <source>
        <dbReference type="ARBA" id="ARBA00022692"/>
    </source>
</evidence>
<evidence type="ECO:0000256" key="8">
    <source>
        <dbReference type="ARBA" id="ARBA00023180"/>
    </source>
</evidence>
<dbReference type="SUPFAM" id="SSF57424">
    <property type="entry name" value="LDL receptor-like module"/>
    <property type="match status" value="3"/>
</dbReference>
<dbReference type="InterPro" id="IPR002172">
    <property type="entry name" value="LDrepeatLR_classA_rpt"/>
</dbReference>
<feature type="domain" description="MAM" evidence="10">
    <location>
        <begin position="1"/>
        <end position="86"/>
    </location>
</feature>
<dbReference type="GeneTree" id="ENSGT00940000158809"/>
<comment type="subcellular location">
    <subcellularLocation>
        <location evidence="1">Membrane</location>
        <topology evidence="1">Single-pass membrane protein</topology>
    </subcellularLocation>
</comment>
<evidence type="ECO:0000259" key="10">
    <source>
        <dbReference type="PROSITE" id="PS50060"/>
    </source>
</evidence>
<feature type="disulfide bond" evidence="9">
    <location>
        <begin position="148"/>
        <end position="166"/>
    </location>
</feature>
<keyword evidence="8" id="KW-0325">Glycoprotein</keyword>